<name>A0A926ZFE5_9CYAN</name>
<dbReference type="Proteomes" id="UP000641646">
    <property type="component" value="Unassembled WGS sequence"/>
</dbReference>
<proteinExistence type="predicted"/>
<reference evidence="1" key="2">
    <citation type="submission" date="2020-08" db="EMBL/GenBank/DDBJ databases">
        <authorList>
            <person name="Chen M."/>
            <person name="Teng W."/>
            <person name="Zhao L."/>
            <person name="Hu C."/>
            <person name="Zhou Y."/>
            <person name="Han B."/>
            <person name="Song L."/>
            <person name="Shu W."/>
        </authorList>
    </citation>
    <scope>NUCLEOTIDE SEQUENCE</scope>
    <source>
        <strain evidence="1">FACHB-1375</strain>
    </source>
</reference>
<organism evidence="1 2">
    <name type="scientific">Aerosakkonema funiforme FACHB-1375</name>
    <dbReference type="NCBI Taxonomy" id="2949571"/>
    <lineage>
        <taxon>Bacteria</taxon>
        <taxon>Bacillati</taxon>
        <taxon>Cyanobacteriota</taxon>
        <taxon>Cyanophyceae</taxon>
        <taxon>Oscillatoriophycideae</taxon>
        <taxon>Aerosakkonematales</taxon>
        <taxon>Aerosakkonemataceae</taxon>
        <taxon>Aerosakkonema</taxon>
    </lineage>
</organism>
<protein>
    <submittedName>
        <fullName evidence="1">Uncharacterized protein</fullName>
    </submittedName>
</protein>
<sequence length="237" mass="26679">MADILTSTCELIDAREYARQLLDQLPSITDASTDLVDYHGITIPFSTARLLGFQSYLSTTWAVCDSIISGISLLLFNKTVGKDQKSPPNLLTVCVKGNAAHYNSFFVLKNYGWPIAVSYVIRNHFVHDGASHFGYDFFAGRGKADEYQISLASQGGWSFLEDQMNQKHRDVKKDYTRLTETWPWHQDNLLKLLELCNDEIDEAVTCLVGWSVGMATLQARYLLERDFSPILSPPTSP</sequence>
<gene>
    <name evidence="1" type="ORF">H6G03_07930</name>
</gene>
<evidence type="ECO:0000313" key="1">
    <source>
        <dbReference type="EMBL" id="MBD2181028.1"/>
    </source>
</evidence>
<dbReference type="EMBL" id="JACJPW010000015">
    <property type="protein sequence ID" value="MBD2181028.1"/>
    <property type="molecule type" value="Genomic_DNA"/>
</dbReference>
<reference evidence="1" key="1">
    <citation type="journal article" date="2015" name="ISME J.">
        <title>Draft Genome Sequence of Streptomyces incarnatus NRRL8089, which Produces the Nucleoside Antibiotic Sinefungin.</title>
        <authorList>
            <person name="Oshima K."/>
            <person name="Hattori M."/>
            <person name="Shimizu H."/>
            <person name="Fukuda K."/>
            <person name="Nemoto M."/>
            <person name="Inagaki K."/>
            <person name="Tamura T."/>
        </authorList>
    </citation>
    <scope>NUCLEOTIDE SEQUENCE</scope>
    <source>
        <strain evidence="1">FACHB-1375</strain>
    </source>
</reference>
<keyword evidence="2" id="KW-1185">Reference proteome</keyword>
<dbReference type="RefSeq" id="WP_190463792.1">
    <property type="nucleotide sequence ID" value="NZ_JACJPW010000015.1"/>
</dbReference>
<accession>A0A926ZFE5</accession>
<evidence type="ECO:0000313" key="2">
    <source>
        <dbReference type="Proteomes" id="UP000641646"/>
    </source>
</evidence>
<comment type="caution">
    <text evidence="1">The sequence shown here is derived from an EMBL/GenBank/DDBJ whole genome shotgun (WGS) entry which is preliminary data.</text>
</comment>
<dbReference type="AlphaFoldDB" id="A0A926ZFE5"/>